<dbReference type="PANTHER" id="PTHR42756:SF1">
    <property type="entry name" value="TRANSCRIPTIONAL REPRESSOR OF EMRAB OPERON"/>
    <property type="match status" value="1"/>
</dbReference>
<dbReference type="InterPro" id="IPR036388">
    <property type="entry name" value="WH-like_DNA-bd_sf"/>
</dbReference>
<evidence type="ECO:0000313" key="4">
    <source>
        <dbReference type="EMBL" id="AKL96872.1"/>
    </source>
</evidence>
<keyword evidence="1" id="KW-0805">Transcription regulation</keyword>
<evidence type="ECO:0000256" key="1">
    <source>
        <dbReference type="ARBA" id="ARBA00023015"/>
    </source>
</evidence>
<protein>
    <submittedName>
        <fullName evidence="4">Transcriptional regulator</fullName>
    </submittedName>
</protein>
<sequence length="145" mass="17102">MGKQERSLGCLLSKTSHLIKWELNNQLKEYQLTSSQWRVLMDLRFQEEIKSNDTTPAQIAERLNIERPAVTRTIDGLIKDDWVVREGNSTDRRSHIIKLTGKAKEFMPRFKEISEKVMGKTLEGFQEEEIQQLRFFLMKIIDNFN</sequence>
<dbReference type="InterPro" id="IPR023187">
    <property type="entry name" value="Tscrpt_reg_MarR-type_CS"/>
</dbReference>
<dbReference type="SMART" id="SM00347">
    <property type="entry name" value="HTH_MARR"/>
    <property type="match status" value="1"/>
</dbReference>
<dbReference type="Pfam" id="PF01047">
    <property type="entry name" value="MarR"/>
    <property type="match status" value="1"/>
</dbReference>
<proteinExistence type="predicted"/>
<dbReference type="PROSITE" id="PS01117">
    <property type="entry name" value="HTH_MARR_1"/>
    <property type="match status" value="1"/>
</dbReference>
<dbReference type="PROSITE" id="PS50995">
    <property type="entry name" value="HTH_MARR_2"/>
    <property type="match status" value="1"/>
</dbReference>
<keyword evidence="5" id="KW-1185">Reference proteome</keyword>
<dbReference type="STRING" id="84022.CACET_c34290"/>
<evidence type="ECO:0000256" key="3">
    <source>
        <dbReference type="ARBA" id="ARBA00023163"/>
    </source>
</evidence>
<gene>
    <name evidence="4" type="ORF">CACET_c34290</name>
</gene>
<dbReference type="SUPFAM" id="SSF46785">
    <property type="entry name" value="Winged helix' DNA-binding domain"/>
    <property type="match status" value="1"/>
</dbReference>
<dbReference type="PRINTS" id="PR00598">
    <property type="entry name" value="HTHMARR"/>
</dbReference>
<name>A0A0D8IBY9_9CLOT</name>
<dbReference type="RefSeq" id="WP_044824287.1">
    <property type="nucleotide sequence ID" value="NZ_CP009687.1"/>
</dbReference>
<dbReference type="PANTHER" id="PTHR42756">
    <property type="entry name" value="TRANSCRIPTIONAL REGULATOR, MARR"/>
    <property type="match status" value="1"/>
</dbReference>
<dbReference type="GO" id="GO:0003700">
    <property type="term" value="F:DNA-binding transcription factor activity"/>
    <property type="evidence" value="ECO:0007669"/>
    <property type="project" value="InterPro"/>
</dbReference>
<dbReference type="InterPro" id="IPR036390">
    <property type="entry name" value="WH_DNA-bd_sf"/>
</dbReference>
<dbReference type="GO" id="GO:0003677">
    <property type="term" value="F:DNA binding"/>
    <property type="evidence" value="ECO:0007669"/>
    <property type="project" value="UniProtKB-KW"/>
</dbReference>
<dbReference type="InterPro" id="IPR000835">
    <property type="entry name" value="HTH_MarR-typ"/>
</dbReference>
<evidence type="ECO:0000313" key="5">
    <source>
        <dbReference type="Proteomes" id="UP000035704"/>
    </source>
</evidence>
<keyword evidence="2" id="KW-0238">DNA-binding</keyword>
<dbReference type="AlphaFoldDB" id="A0A0D8IBY9"/>
<dbReference type="OrthoDB" id="9808725at2"/>
<dbReference type="EMBL" id="CP009687">
    <property type="protein sequence ID" value="AKL96872.1"/>
    <property type="molecule type" value="Genomic_DNA"/>
</dbReference>
<organism evidence="4 5">
    <name type="scientific">Clostridium aceticum</name>
    <dbReference type="NCBI Taxonomy" id="84022"/>
    <lineage>
        <taxon>Bacteria</taxon>
        <taxon>Bacillati</taxon>
        <taxon>Bacillota</taxon>
        <taxon>Clostridia</taxon>
        <taxon>Eubacteriales</taxon>
        <taxon>Clostridiaceae</taxon>
        <taxon>Clostridium</taxon>
    </lineage>
</organism>
<dbReference type="Proteomes" id="UP000035704">
    <property type="component" value="Chromosome"/>
</dbReference>
<accession>A0A0D8IBY9</accession>
<reference evidence="4 5" key="1">
    <citation type="submission" date="2014-10" db="EMBL/GenBank/DDBJ databases">
        <title>Genome sequence of Clostridium aceticum DSM 1496.</title>
        <authorList>
            <person name="Poehlein A."/>
            <person name="Schiel-Bengelsdorf B."/>
            <person name="Gottschalk G."/>
            <person name="Duerre P."/>
            <person name="Daniel R."/>
        </authorList>
    </citation>
    <scope>NUCLEOTIDE SEQUENCE [LARGE SCALE GENOMIC DNA]</scope>
    <source>
        <strain evidence="4 5">DSM 1496</strain>
    </source>
</reference>
<dbReference type="Gene3D" id="1.10.10.10">
    <property type="entry name" value="Winged helix-like DNA-binding domain superfamily/Winged helix DNA-binding domain"/>
    <property type="match status" value="1"/>
</dbReference>
<dbReference type="PATRIC" id="fig|84022.5.peg.3622"/>
<keyword evidence="3" id="KW-0804">Transcription</keyword>
<evidence type="ECO:0000256" key="2">
    <source>
        <dbReference type="ARBA" id="ARBA00023125"/>
    </source>
</evidence>
<dbReference type="KEGG" id="cace:CACET_c34290"/>